<sequence length="117" mass="13399">MGWGWSNIFTRNERIVISFIIGILILGGIVKSFVPEKETMVEIEKKTEVNIFPIDVNTASSELLQEVPGIGPKTADAIIEFRKKRGRIRKLEELQMIKGIGKKKIEKWKKYLTVGRK</sequence>
<name>A0A7C0VC57_UNCW3</name>
<dbReference type="Pfam" id="PF12836">
    <property type="entry name" value="HHH_3"/>
    <property type="match status" value="1"/>
</dbReference>
<evidence type="ECO:0000259" key="2">
    <source>
        <dbReference type="SMART" id="SM00278"/>
    </source>
</evidence>
<dbReference type="AlphaFoldDB" id="A0A7C0VC57"/>
<feature type="domain" description="Helix-hairpin-helix DNA-binding motif class 1" evidence="2">
    <location>
        <begin position="92"/>
        <end position="111"/>
    </location>
</feature>
<dbReference type="GO" id="GO:0003677">
    <property type="term" value="F:DNA binding"/>
    <property type="evidence" value="ECO:0007669"/>
    <property type="project" value="InterPro"/>
</dbReference>
<evidence type="ECO:0000256" key="1">
    <source>
        <dbReference type="SAM" id="Phobius"/>
    </source>
</evidence>
<dbReference type="InterPro" id="IPR010994">
    <property type="entry name" value="RuvA_2-like"/>
</dbReference>
<dbReference type="GO" id="GO:0006281">
    <property type="term" value="P:DNA repair"/>
    <property type="evidence" value="ECO:0007669"/>
    <property type="project" value="InterPro"/>
</dbReference>
<comment type="caution">
    <text evidence="3">The sequence shown here is derived from an EMBL/GenBank/DDBJ whole genome shotgun (WGS) entry which is preliminary data.</text>
</comment>
<keyword evidence="1" id="KW-0472">Membrane</keyword>
<feature type="domain" description="Helix-hairpin-helix DNA-binding motif class 1" evidence="2">
    <location>
        <begin position="62"/>
        <end position="81"/>
    </location>
</feature>
<accession>A0A7C0VC57</accession>
<dbReference type="NCBIfam" id="TIGR00426">
    <property type="entry name" value="competence protein ComEA helix-hairpin-helix repeat region"/>
    <property type="match status" value="1"/>
</dbReference>
<protein>
    <submittedName>
        <fullName evidence="3">Helix-hairpin-helix domain-containing protein</fullName>
    </submittedName>
</protein>
<dbReference type="EMBL" id="DQWE01000243">
    <property type="protein sequence ID" value="HDI83146.1"/>
    <property type="molecule type" value="Genomic_DNA"/>
</dbReference>
<keyword evidence="1" id="KW-1133">Transmembrane helix</keyword>
<dbReference type="SMART" id="SM00278">
    <property type="entry name" value="HhH1"/>
    <property type="match status" value="2"/>
</dbReference>
<dbReference type="PANTHER" id="PTHR21180">
    <property type="entry name" value="ENDONUCLEASE/EXONUCLEASE/PHOSPHATASE FAMILY DOMAIN-CONTAINING PROTEIN 1"/>
    <property type="match status" value="1"/>
</dbReference>
<reference evidence="3" key="1">
    <citation type="journal article" date="2020" name="mSystems">
        <title>Genome- and Community-Level Interaction Insights into Carbon Utilization and Element Cycling Functions of Hydrothermarchaeota in Hydrothermal Sediment.</title>
        <authorList>
            <person name="Zhou Z."/>
            <person name="Liu Y."/>
            <person name="Xu W."/>
            <person name="Pan J."/>
            <person name="Luo Z.H."/>
            <person name="Li M."/>
        </authorList>
    </citation>
    <scope>NUCLEOTIDE SEQUENCE [LARGE SCALE GENOMIC DNA]</scope>
    <source>
        <strain evidence="3">HyVt-102</strain>
    </source>
</reference>
<dbReference type="InterPro" id="IPR004509">
    <property type="entry name" value="Competence_ComEA_HhH"/>
</dbReference>
<dbReference type="InterPro" id="IPR051675">
    <property type="entry name" value="Endo/Exo/Phosphatase_dom_1"/>
</dbReference>
<gene>
    <name evidence="3" type="ORF">ENF18_05085</name>
</gene>
<keyword evidence="1" id="KW-0812">Transmembrane</keyword>
<dbReference type="Gene3D" id="1.10.150.320">
    <property type="entry name" value="Photosystem II 12 kDa extrinsic protein"/>
    <property type="match status" value="1"/>
</dbReference>
<proteinExistence type="predicted"/>
<dbReference type="PANTHER" id="PTHR21180:SF32">
    <property type="entry name" value="ENDONUCLEASE_EXONUCLEASE_PHOSPHATASE FAMILY DOMAIN-CONTAINING PROTEIN 1"/>
    <property type="match status" value="1"/>
</dbReference>
<evidence type="ECO:0000313" key="3">
    <source>
        <dbReference type="EMBL" id="HDI83146.1"/>
    </source>
</evidence>
<organism evidence="3">
    <name type="scientific">candidate division WOR-3 bacterium</name>
    <dbReference type="NCBI Taxonomy" id="2052148"/>
    <lineage>
        <taxon>Bacteria</taxon>
        <taxon>Bacteria division WOR-3</taxon>
    </lineage>
</organism>
<dbReference type="Proteomes" id="UP000885847">
    <property type="component" value="Unassembled WGS sequence"/>
</dbReference>
<dbReference type="SUPFAM" id="SSF47781">
    <property type="entry name" value="RuvA domain 2-like"/>
    <property type="match status" value="1"/>
</dbReference>
<dbReference type="InterPro" id="IPR003583">
    <property type="entry name" value="Hlx-hairpin-Hlx_DNA-bd_motif"/>
</dbReference>
<feature type="transmembrane region" description="Helical" evidence="1">
    <location>
        <begin position="15"/>
        <end position="34"/>
    </location>
</feature>